<sequence length="455" mass="51713">MDRRNFLKYISLAAGGFSFTACGTGNFFNSSNRDLSSEPSKKDIFGKLEKTYLTLGIVPVIDCAPLIIAQKEGFFKRYGLTVGFSKQGDWKAVQDALIKGSLDASVALFGMPMLAQLGKVNAPMVSLMLLNLNGSSITLAKKVWEAGIRPSIDYFHFQEFASAYRKYIRGLEEPPKLAIDFPASMDNYNCRYWLSAMGINPDKDVEMVEFAPSQMIYKIQAGIVNGYCVSEPWNQQAAWEKAGFTSYISRNIWKGHPGKVLATMQSWIEKHPNTARALVAAVLEACQFCDQLDNRQSIAQKISGKQYLDSKVKYTEASLIGNYNYGSFDQKQRLKEITDLYIFHFQDTDYLKPPNHANYPWRSYGVWLLTQMIRWRQSEMRQYPADADEIIDRIYPVEVYEDTAKALEIKLPSERLKVEPAEVFIDKREFDPSQPVEYLNSFTIRAGSPQLFALS</sequence>
<evidence type="ECO:0000256" key="2">
    <source>
        <dbReference type="ARBA" id="ARBA00022448"/>
    </source>
</evidence>
<gene>
    <name evidence="7" type="ORF">F6J89_11435</name>
</gene>
<name>A0A6B3N986_9CYAN</name>
<keyword evidence="3" id="KW-1003">Cell membrane</keyword>
<evidence type="ECO:0000313" key="7">
    <source>
        <dbReference type="EMBL" id="NER28217.1"/>
    </source>
</evidence>
<dbReference type="GO" id="GO:0006811">
    <property type="term" value="P:monoatomic ion transport"/>
    <property type="evidence" value="ECO:0007669"/>
    <property type="project" value="UniProtKB-KW"/>
</dbReference>
<comment type="caution">
    <text evidence="7">The sequence shown here is derived from an EMBL/GenBank/DDBJ whole genome shotgun (WGS) entry which is preliminary data.</text>
</comment>
<dbReference type="PANTHER" id="PTHR30024">
    <property type="entry name" value="ALIPHATIC SULFONATES-BINDING PROTEIN-RELATED"/>
    <property type="match status" value="1"/>
</dbReference>
<dbReference type="PANTHER" id="PTHR30024:SF43">
    <property type="entry name" value="BLL4572 PROTEIN"/>
    <property type="match status" value="1"/>
</dbReference>
<reference evidence="7" key="1">
    <citation type="submission" date="2019-11" db="EMBL/GenBank/DDBJ databases">
        <title>Genomic insights into an expanded diversity of filamentous marine cyanobacteria reveals the extraordinary biosynthetic potential of Moorea and Okeania.</title>
        <authorList>
            <person name="Ferreira Leao T."/>
            <person name="Wang M."/>
            <person name="Moss N."/>
            <person name="Da Silva R."/>
            <person name="Sanders J."/>
            <person name="Nurk S."/>
            <person name="Gurevich A."/>
            <person name="Humphrey G."/>
            <person name="Reher R."/>
            <person name="Zhu Q."/>
            <person name="Belda-Ferre P."/>
            <person name="Glukhov E."/>
            <person name="Rex R."/>
            <person name="Dorrestein P.C."/>
            <person name="Knight R."/>
            <person name="Pevzner P."/>
            <person name="Gerwick W.H."/>
            <person name="Gerwick L."/>
        </authorList>
    </citation>
    <scope>NUCLEOTIDE SEQUENCE</scope>
    <source>
        <strain evidence="7">SIO1C4</strain>
    </source>
</reference>
<dbReference type="Gene3D" id="3.40.190.10">
    <property type="entry name" value="Periplasmic binding protein-like II"/>
    <property type="match status" value="2"/>
</dbReference>
<evidence type="ECO:0000256" key="4">
    <source>
        <dbReference type="ARBA" id="ARBA00022519"/>
    </source>
</evidence>
<evidence type="ECO:0000256" key="3">
    <source>
        <dbReference type="ARBA" id="ARBA00022475"/>
    </source>
</evidence>
<keyword evidence="6" id="KW-0472">Membrane</keyword>
<dbReference type="EMBL" id="JAAHFQ010000185">
    <property type="protein sequence ID" value="NER28217.1"/>
    <property type="molecule type" value="Genomic_DNA"/>
</dbReference>
<dbReference type="GO" id="GO:0005886">
    <property type="term" value="C:plasma membrane"/>
    <property type="evidence" value="ECO:0007669"/>
    <property type="project" value="UniProtKB-SubCell"/>
</dbReference>
<keyword evidence="2" id="KW-0813">Transport</keyword>
<proteinExistence type="predicted"/>
<organism evidence="7">
    <name type="scientific">Symploca sp. SIO1C4</name>
    <dbReference type="NCBI Taxonomy" id="2607765"/>
    <lineage>
        <taxon>Bacteria</taxon>
        <taxon>Bacillati</taxon>
        <taxon>Cyanobacteriota</taxon>
        <taxon>Cyanophyceae</taxon>
        <taxon>Coleofasciculales</taxon>
        <taxon>Coleofasciculaceae</taxon>
        <taxon>Symploca</taxon>
    </lineage>
</organism>
<dbReference type="AlphaFoldDB" id="A0A6B3N986"/>
<dbReference type="CDD" id="cd13553">
    <property type="entry name" value="PBP2_NrtA_CpmA_like"/>
    <property type="match status" value="1"/>
</dbReference>
<dbReference type="SUPFAM" id="SSF53850">
    <property type="entry name" value="Periplasmic binding protein-like II"/>
    <property type="match status" value="1"/>
</dbReference>
<accession>A0A6B3N986</accession>
<comment type="subcellular location">
    <subcellularLocation>
        <location evidence="1">Cell inner membrane</location>
    </subcellularLocation>
</comment>
<evidence type="ECO:0000256" key="5">
    <source>
        <dbReference type="ARBA" id="ARBA00023065"/>
    </source>
</evidence>
<dbReference type="InterPro" id="IPR044527">
    <property type="entry name" value="NrtA/CpmA_ABC-bd_dom"/>
</dbReference>
<evidence type="ECO:0000256" key="1">
    <source>
        <dbReference type="ARBA" id="ARBA00004533"/>
    </source>
</evidence>
<protein>
    <submittedName>
        <fullName evidence="7">ABC transporter substrate-binding protein</fullName>
    </submittedName>
</protein>
<dbReference type="Pfam" id="PF13379">
    <property type="entry name" value="NMT1_2"/>
    <property type="match status" value="1"/>
</dbReference>
<keyword evidence="5" id="KW-0406">Ion transport</keyword>
<dbReference type="PROSITE" id="PS51257">
    <property type="entry name" value="PROKAR_LIPOPROTEIN"/>
    <property type="match status" value="1"/>
</dbReference>
<keyword evidence="4" id="KW-0997">Cell inner membrane</keyword>
<evidence type="ECO:0000256" key="6">
    <source>
        <dbReference type="ARBA" id="ARBA00023136"/>
    </source>
</evidence>